<evidence type="ECO:0000256" key="1">
    <source>
        <dbReference type="SAM" id="MobiDB-lite"/>
    </source>
</evidence>
<evidence type="ECO:0000313" key="2">
    <source>
        <dbReference type="EMBL" id="SOQ43058.1"/>
    </source>
</evidence>
<accession>A0A2H1VQI5</accession>
<proteinExistence type="predicted"/>
<reference evidence="2" key="1">
    <citation type="submission" date="2016-07" db="EMBL/GenBank/DDBJ databases">
        <authorList>
            <person name="Bretaudeau A."/>
        </authorList>
    </citation>
    <scope>NUCLEOTIDE SEQUENCE</scope>
    <source>
        <strain evidence="2">Rice</strain>
        <tissue evidence="2">Whole body</tissue>
    </source>
</reference>
<protein>
    <submittedName>
        <fullName evidence="2">SFRICE_009086</fullName>
    </submittedName>
</protein>
<organism evidence="2">
    <name type="scientific">Spodoptera frugiperda</name>
    <name type="common">Fall armyworm</name>
    <dbReference type="NCBI Taxonomy" id="7108"/>
    <lineage>
        <taxon>Eukaryota</taxon>
        <taxon>Metazoa</taxon>
        <taxon>Ecdysozoa</taxon>
        <taxon>Arthropoda</taxon>
        <taxon>Hexapoda</taxon>
        <taxon>Insecta</taxon>
        <taxon>Pterygota</taxon>
        <taxon>Neoptera</taxon>
        <taxon>Endopterygota</taxon>
        <taxon>Lepidoptera</taxon>
        <taxon>Glossata</taxon>
        <taxon>Ditrysia</taxon>
        <taxon>Noctuoidea</taxon>
        <taxon>Noctuidae</taxon>
        <taxon>Amphipyrinae</taxon>
        <taxon>Spodoptera</taxon>
    </lineage>
</organism>
<feature type="compositionally biased region" description="Polar residues" evidence="1">
    <location>
        <begin position="61"/>
        <end position="71"/>
    </location>
</feature>
<gene>
    <name evidence="2" type="ORF">SFRICE_009086</name>
</gene>
<name>A0A2H1VQI5_SPOFR</name>
<dbReference type="AlphaFoldDB" id="A0A2H1VQI5"/>
<feature type="region of interest" description="Disordered" evidence="1">
    <location>
        <begin position="61"/>
        <end position="84"/>
    </location>
</feature>
<dbReference type="EMBL" id="ODYU01003823">
    <property type="protein sequence ID" value="SOQ43058.1"/>
    <property type="molecule type" value="Genomic_DNA"/>
</dbReference>
<sequence length="112" mass="12172">MLQRTDIALRSLSISMSSLRSSVTQWPRYLNCARGARNHTVIEPPPTSVCLTNKSITDTEGNTDFLHSTATPPYGRPRSTPAEVSTADLPVNANWSLMLSRNGISCGNSHVS</sequence>